<dbReference type="STRING" id="765915.A0A1Y2HSP4"/>
<dbReference type="SUPFAM" id="SSF51971">
    <property type="entry name" value="Nucleotide-binding domain"/>
    <property type="match status" value="1"/>
</dbReference>
<dbReference type="PANTHER" id="PTHR38688">
    <property type="entry name" value="PYR_REDOX_2 DOMAIN-CONTAINING PROTEIN"/>
    <property type="match status" value="1"/>
</dbReference>
<evidence type="ECO:0000313" key="2">
    <source>
        <dbReference type="Proteomes" id="UP000193411"/>
    </source>
</evidence>
<protein>
    <recommendedName>
        <fullName evidence="3">FAD/NAD(P)-binding domain-containing protein</fullName>
    </recommendedName>
</protein>
<dbReference type="OrthoDB" id="432536at2759"/>
<dbReference type="PANTHER" id="PTHR38688:SF1">
    <property type="entry name" value="FAD_NAD(P)-BINDING DOMAIN-CONTAINING PROTEIN"/>
    <property type="match status" value="1"/>
</dbReference>
<keyword evidence="2" id="KW-1185">Reference proteome</keyword>
<dbReference type="EMBL" id="MCFL01000012">
    <property type="protein sequence ID" value="ORZ37620.1"/>
    <property type="molecule type" value="Genomic_DNA"/>
</dbReference>
<evidence type="ECO:0008006" key="3">
    <source>
        <dbReference type="Google" id="ProtNLM"/>
    </source>
</evidence>
<dbReference type="InterPro" id="IPR053275">
    <property type="entry name" value="Agnestin_monoxygenase"/>
</dbReference>
<proteinExistence type="predicted"/>
<dbReference type="Proteomes" id="UP000193411">
    <property type="component" value="Unassembled WGS sequence"/>
</dbReference>
<name>A0A1Y2HSP4_9FUNG</name>
<gene>
    <name evidence="1" type="ORF">BCR44DRAFT_1036556</name>
</gene>
<reference evidence="1 2" key="1">
    <citation type="submission" date="2016-07" db="EMBL/GenBank/DDBJ databases">
        <title>Pervasive Adenine N6-methylation of Active Genes in Fungi.</title>
        <authorList>
            <consortium name="DOE Joint Genome Institute"/>
            <person name="Mondo S.J."/>
            <person name="Dannebaum R.O."/>
            <person name="Kuo R.C."/>
            <person name="Labutti K."/>
            <person name="Haridas S."/>
            <person name="Kuo A."/>
            <person name="Salamov A."/>
            <person name="Ahrendt S.R."/>
            <person name="Lipzen A."/>
            <person name="Sullivan W."/>
            <person name="Andreopoulos W.B."/>
            <person name="Clum A."/>
            <person name="Lindquist E."/>
            <person name="Daum C."/>
            <person name="Ramamoorthy G.K."/>
            <person name="Gryganskyi A."/>
            <person name="Culley D."/>
            <person name="Magnuson J.K."/>
            <person name="James T.Y."/>
            <person name="O'Malley M.A."/>
            <person name="Stajich J.E."/>
            <person name="Spatafora J.W."/>
            <person name="Visel A."/>
            <person name="Grigoriev I.V."/>
        </authorList>
    </citation>
    <scope>NUCLEOTIDE SEQUENCE [LARGE SCALE GENOMIC DNA]</scope>
    <source>
        <strain evidence="1 2">PL171</strain>
    </source>
</reference>
<organism evidence="1 2">
    <name type="scientific">Catenaria anguillulae PL171</name>
    <dbReference type="NCBI Taxonomy" id="765915"/>
    <lineage>
        <taxon>Eukaryota</taxon>
        <taxon>Fungi</taxon>
        <taxon>Fungi incertae sedis</taxon>
        <taxon>Blastocladiomycota</taxon>
        <taxon>Blastocladiomycetes</taxon>
        <taxon>Blastocladiales</taxon>
        <taxon>Catenariaceae</taxon>
        <taxon>Catenaria</taxon>
    </lineage>
</organism>
<sequence>MHASGAVSPRPVGRSRPFIKDPLPATAAAARPCLLKSPMHAMLSRVTLPARRLHSNTPAAHRTMTMTTTPTYSAAVIGAGPAGLAVVARLLDTNPAHTIAWIDPSFSGGRLVRYPEVPSNTKVKLFLKYAQVSPALCKAAQVPVEGGAGALAKLEMLDQDAGCELVHAQRMTMHLARNLAVAYPEAIVPVKGWVAKIEHGAADNLYSLKVHEGVADPFSHTPAVDGSLPTRTVTAHHLYVCTGSEPVPIPTPAPAPHDLAPHPISVLDLDTCLTPSKLPSVLASATGSPRTWP</sequence>
<evidence type="ECO:0000313" key="1">
    <source>
        <dbReference type="EMBL" id="ORZ37620.1"/>
    </source>
</evidence>
<comment type="caution">
    <text evidence="1">The sequence shown here is derived from an EMBL/GenBank/DDBJ whole genome shotgun (WGS) entry which is preliminary data.</text>
</comment>
<dbReference type="AlphaFoldDB" id="A0A1Y2HSP4"/>
<accession>A0A1Y2HSP4</accession>